<gene>
    <name evidence="2" type="ORF">AB4566_20385</name>
</gene>
<dbReference type="EMBL" id="JBFRUW010000099">
    <property type="protein sequence ID" value="MFA0570618.1"/>
    <property type="molecule type" value="Genomic_DNA"/>
</dbReference>
<evidence type="ECO:0000256" key="1">
    <source>
        <dbReference type="SAM" id="SignalP"/>
    </source>
</evidence>
<comment type="caution">
    <text evidence="2">The sequence shown here is derived from an EMBL/GenBank/DDBJ whole genome shotgun (WGS) entry which is preliminary data.</text>
</comment>
<accession>A0ABV4NH49</accession>
<dbReference type="RefSeq" id="WP_372268212.1">
    <property type="nucleotide sequence ID" value="NZ_JBFRUW010000099.1"/>
</dbReference>
<organism evidence="2 3">
    <name type="scientific">Vibrio gallaecicus</name>
    <dbReference type="NCBI Taxonomy" id="552386"/>
    <lineage>
        <taxon>Bacteria</taxon>
        <taxon>Pseudomonadati</taxon>
        <taxon>Pseudomonadota</taxon>
        <taxon>Gammaproteobacteria</taxon>
        <taxon>Vibrionales</taxon>
        <taxon>Vibrionaceae</taxon>
        <taxon>Vibrio</taxon>
    </lineage>
</organism>
<name>A0ABV4NH49_9VIBR</name>
<sequence length="153" mass="16468">MTLFNNSIFKNSYLVVCAISTLLLSACGGDSGGGSGAAATPAPATATKMEDLVVPDGFDYNPMGDYELDIDISSITTARSFVSVYTRFSIKNDSSYKPDYSSKVIAGSLNSGTFDSSFSAPSVEDEFLVEVWFFDDQPPLQQVFSTSESQLTW</sequence>
<keyword evidence="3" id="KW-1185">Reference proteome</keyword>
<feature type="chain" id="PRO_5045218210" evidence="1">
    <location>
        <begin position="29"/>
        <end position="153"/>
    </location>
</feature>
<evidence type="ECO:0000313" key="3">
    <source>
        <dbReference type="Proteomes" id="UP001570417"/>
    </source>
</evidence>
<dbReference type="Proteomes" id="UP001570417">
    <property type="component" value="Unassembled WGS sequence"/>
</dbReference>
<evidence type="ECO:0000313" key="2">
    <source>
        <dbReference type="EMBL" id="MFA0570618.1"/>
    </source>
</evidence>
<keyword evidence="1" id="KW-0732">Signal</keyword>
<reference evidence="2 3" key="1">
    <citation type="journal article" date="2024" name="ISME J.">
        <title>Tailless and filamentous prophages are predominant in marine Vibrio.</title>
        <authorList>
            <person name="Steensen K."/>
            <person name="Seneca J."/>
            <person name="Bartlau N."/>
            <person name="Yu X.A."/>
            <person name="Hussain F.A."/>
            <person name="Polz M.F."/>
        </authorList>
    </citation>
    <scope>NUCLEOTIDE SEQUENCE [LARGE SCALE GENOMIC DNA]</scope>
    <source>
        <strain evidence="2 3">10N.222.51.A1</strain>
    </source>
</reference>
<protein>
    <submittedName>
        <fullName evidence="2">Uncharacterized protein</fullName>
    </submittedName>
</protein>
<feature type="signal peptide" evidence="1">
    <location>
        <begin position="1"/>
        <end position="28"/>
    </location>
</feature>
<proteinExistence type="predicted"/>